<organism evidence="2 3">
    <name type="scientific">Stigmatella aurantiaca</name>
    <dbReference type="NCBI Taxonomy" id="41"/>
    <lineage>
        <taxon>Bacteria</taxon>
        <taxon>Pseudomonadati</taxon>
        <taxon>Myxococcota</taxon>
        <taxon>Myxococcia</taxon>
        <taxon>Myxococcales</taxon>
        <taxon>Cystobacterineae</taxon>
        <taxon>Archangiaceae</taxon>
        <taxon>Stigmatella</taxon>
    </lineage>
</organism>
<feature type="chain" id="PRO_5010165694" description="Outer membrane protein beta-barrel domain-containing protein" evidence="1">
    <location>
        <begin position="18"/>
        <end position="167"/>
    </location>
</feature>
<sequence>MRWLGLGLLIAASPASAQYYESRQSMSLLGGTGLGYSDVIRSQRGDTGVGGFLELGGSLTVGDDLDEVFLMTRGVLGPSGGEAVLHGGYRNLFGDEEWQSFVDLGATVRLFSGTYAGPRLGFGARRTLSDQLSIYGGFGLSLGFGSGLRWDAEAFTGLQWQFRISKR</sequence>
<keyword evidence="1" id="KW-0732">Signal</keyword>
<protein>
    <recommendedName>
        <fullName evidence="4">Outer membrane protein beta-barrel domain-containing protein</fullName>
    </recommendedName>
</protein>
<accession>A0A1H7J4V0</accession>
<feature type="signal peptide" evidence="1">
    <location>
        <begin position="1"/>
        <end position="17"/>
    </location>
</feature>
<dbReference type="Proteomes" id="UP000182719">
    <property type="component" value="Unassembled WGS sequence"/>
</dbReference>
<reference evidence="3" key="1">
    <citation type="submission" date="2016-10" db="EMBL/GenBank/DDBJ databases">
        <authorList>
            <person name="Varghese N."/>
            <person name="Submissions S."/>
        </authorList>
    </citation>
    <scope>NUCLEOTIDE SEQUENCE [LARGE SCALE GENOMIC DNA]</scope>
    <source>
        <strain evidence="3">DSM 17044</strain>
    </source>
</reference>
<keyword evidence="3" id="KW-1185">Reference proteome</keyword>
<evidence type="ECO:0008006" key="4">
    <source>
        <dbReference type="Google" id="ProtNLM"/>
    </source>
</evidence>
<name>A0A1H7J4V0_STIAU</name>
<evidence type="ECO:0000313" key="3">
    <source>
        <dbReference type="Proteomes" id="UP000182719"/>
    </source>
</evidence>
<evidence type="ECO:0000256" key="1">
    <source>
        <dbReference type="SAM" id="SignalP"/>
    </source>
</evidence>
<dbReference type="EMBL" id="FOAP01000002">
    <property type="protein sequence ID" value="SEK69803.1"/>
    <property type="molecule type" value="Genomic_DNA"/>
</dbReference>
<evidence type="ECO:0000313" key="2">
    <source>
        <dbReference type="EMBL" id="SEK69803.1"/>
    </source>
</evidence>
<dbReference type="AlphaFoldDB" id="A0A1H7J4V0"/>
<proteinExistence type="predicted"/>
<gene>
    <name evidence="2" type="ORF">SAMN05444354_102112</name>
</gene>
<dbReference type="RefSeq" id="WP_245768416.1">
    <property type="nucleotide sequence ID" value="NZ_FOAP01000002.1"/>
</dbReference>